<dbReference type="Pfam" id="PF17110">
    <property type="entry name" value="TFB6"/>
    <property type="match status" value="1"/>
</dbReference>
<dbReference type="EMBL" id="CCBN010000015">
    <property type="protein sequence ID" value="CDO56540.1"/>
    <property type="molecule type" value="Genomic_DNA"/>
</dbReference>
<feature type="region of interest" description="Disordered" evidence="1">
    <location>
        <begin position="97"/>
        <end position="122"/>
    </location>
</feature>
<dbReference type="PANTHER" id="PTHR37781:SF1">
    <property type="entry name" value="ADR380WP"/>
    <property type="match status" value="1"/>
</dbReference>
<gene>
    <name evidence="2" type="ORF">BN980_GECA15s02749g</name>
</gene>
<dbReference type="GO" id="GO:0005675">
    <property type="term" value="C:transcription factor TFIIH holo complex"/>
    <property type="evidence" value="ECO:0007669"/>
    <property type="project" value="TreeGrafter"/>
</dbReference>
<feature type="compositionally biased region" description="Polar residues" evidence="1">
    <location>
        <begin position="1"/>
        <end position="12"/>
    </location>
</feature>
<dbReference type="InterPro" id="IPR031349">
    <property type="entry name" value="Tfb6"/>
</dbReference>
<reference evidence="2" key="1">
    <citation type="submission" date="2014-03" db="EMBL/GenBank/DDBJ databases">
        <authorList>
            <person name="Casaregola S."/>
        </authorList>
    </citation>
    <scope>NUCLEOTIDE SEQUENCE [LARGE SCALE GENOMIC DNA]</scope>
    <source>
        <strain evidence="2">CLIB 918</strain>
    </source>
</reference>
<feature type="region of interest" description="Disordered" evidence="1">
    <location>
        <begin position="47"/>
        <end position="66"/>
    </location>
</feature>
<name>A0A0J9XGV7_GEOCN</name>
<comment type="caution">
    <text evidence="2">The sequence shown here is derived from an EMBL/GenBank/DDBJ whole genome shotgun (WGS) entry which is preliminary data.</text>
</comment>
<sequence>MPDNTNAPTNNKRPLEEDDDDESSDADHLDLEDIVIDPVSAATSSAYDSEYEFTGPPAPHNSANNSNSVGALGGGFISSPRDAHDIYMPALSPAPPLLSHNNNGTPSSILTSSSASRHSLTEPQQRRLLNYLDDELLKIQHGYVLRQSPGQGYDTLTALLVDLDKVIDVIWYSISASQPSEIPSTPNNSVSNLSTFRLFGQSHYLLSIADSLTEFVAGYPPEPVPTIRIFQKLDQVFARLLDSQQTAGPSSNKKGLTQTERIRLESIAERARIVVMELFEDVKGYELEVSKVYELSLDRIT</sequence>
<protein>
    <submittedName>
        <fullName evidence="2">Similar to Saccharomyces cerevisiae YOR352W TFB6 Subunit of TFIIH complex</fullName>
    </submittedName>
</protein>
<evidence type="ECO:0000256" key="1">
    <source>
        <dbReference type="SAM" id="MobiDB-lite"/>
    </source>
</evidence>
<feature type="compositionally biased region" description="Low complexity" evidence="1">
    <location>
        <begin position="107"/>
        <end position="118"/>
    </location>
</feature>
<dbReference type="OrthoDB" id="2567806at2759"/>
<dbReference type="PANTHER" id="PTHR37781">
    <property type="entry name" value="TFIIH COMPLEX SUBUNIT"/>
    <property type="match status" value="1"/>
</dbReference>
<proteinExistence type="predicted"/>
<keyword evidence="3" id="KW-1185">Reference proteome</keyword>
<evidence type="ECO:0000313" key="3">
    <source>
        <dbReference type="Proteomes" id="UP000242525"/>
    </source>
</evidence>
<dbReference type="AlphaFoldDB" id="A0A0J9XGV7"/>
<dbReference type="Proteomes" id="UP000242525">
    <property type="component" value="Unassembled WGS sequence"/>
</dbReference>
<feature type="region of interest" description="Disordered" evidence="1">
    <location>
        <begin position="1"/>
        <end position="33"/>
    </location>
</feature>
<organism evidence="2 3">
    <name type="scientific">Geotrichum candidum</name>
    <name type="common">Oospora lactis</name>
    <name type="synonym">Dipodascus geotrichum</name>
    <dbReference type="NCBI Taxonomy" id="1173061"/>
    <lineage>
        <taxon>Eukaryota</taxon>
        <taxon>Fungi</taxon>
        <taxon>Dikarya</taxon>
        <taxon>Ascomycota</taxon>
        <taxon>Saccharomycotina</taxon>
        <taxon>Dipodascomycetes</taxon>
        <taxon>Dipodascales</taxon>
        <taxon>Dipodascaceae</taxon>
        <taxon>Geotrichum</taxon>
    </lineage>
</organism>
<dbReference type="STRING" id="1173061.A0A0J9XGV7"/>
<evidence type="ECO:0000313" key="2">
    <source>
        <dbReference type="EMBL" id="CDO56540.1"/>
    </source>
</evidence>
<accession>A0A0J9XGV7</accession>